<accession>A0AAN7WIX2</accession>
<keyword evidence="4" id="KW-0479">Metal-binding</keyword>
<feature type="chain" id="PRO_5042955964" description="Heme haloperoxidase family profile domain-containing protein" evidence="8">
    <location>
        <begin position="17"/>
        <end position="445"/>
    </location>
</feature>
<keyword evidence="2" id="KW-0575">Peroxidase</keyword>
<evidence type="ECO:0000256" key="8">
    <source>
        <dbReference type="SAM" id="SignalP"/>
    </source>
</evidence>
<feature type="signal peptide" evidence="8">
    <location>
        <begin position="1"/>
        <end position="16"/>
    </location>
</feature>
<evidence type="ECO:0000256" key="5">
    <source>
        <dbReference type="ARBA" id="ARBA00023002"/>
    </source>
</evidence>
<gene>
    <name evidence="10" type="ORF">LTR97_000425</name>
</gene>
<evidence type="ECO:0000256" key="7">
    <source>
        <dbReference type="ARBA" id="ARBA00025795"/>
    </source>
</evidence>
<dbReference type="Pfam" id="PF01328">
    <property type="entry name" value="Peroxidase_2"/>
    <property type="match status" value="1"/>
</dbReference>
<feature type="domain" description="Heme haloperoxidase family profile" evidence="9">
    <location>
        <begin position="81"/>
        <end position="315"/>
    </location>
</feature>
<dbReference type="EMBL" id="JAVRQU010000001">
    <property type="protein sequence ID" value="KAK5707886.1"/>
    <property type="molecule type" value="Genomic_DNA"/>
</dbReference>
<dbReference type="InterPro" id="IPR000028">
    <property type="entry name" value="Chloroperoxidase"/>
</dbReference>
<dbReference type="Proteomes" id="UP001310594">
    <property type="component" value="Unassembled WGS sequence"/>
</dbReference>
<keyword evidence="8" id="KW-0732">Signal</keyword>
<keyword evidence="6" id="KW-0408">Iron</keyword>
<dbReference type="GO" id="GO:0004601">
    <property type="term" value="F:peroxidase activity"/>
    <property type="evidence" value="ECO:0007669"/>
    <property type="project" value="UniProtKB-KW"/>
</dbReference>
<dbReference type="AlphaFoldDB" id="A0AAN7WIX2"/>
<evidence type="ECO:0000256" key="4">
    <source>
        <dbReference type="ARBA" id="ARBA00022723"/>
    </source>
</evidence>
<dbReference type="GO" id="GO:0046872">
    <property type="term" value="F:metal ion binding"/>
    <property type="evidence" value="ECO:0007669"/>
    <property type="project" value="UniProtKB-KW"/>
</dbReference>
<name>A0AAN7WIX2_9PEZI</name>
<evidence type="ECO:0000256" key="1">
    <source>
        <dbReference type="ARBA" id="ARBA00001970"/>
    </source>
</evidence>
<keyword evidence="3" id="KW-0349">Heme</keyword>
<organism evidence="10 11">
    <name type="scientific">Elasticomyces elasticus</name>
    <dbReference type="NCBI Taxonomy" id="574655"/>
    <lineage>
        <taxon>Eukaryota</taxon>
        <taxon>Fungi</taxon>
        <taxon>Dikarya</taxon>
        <taxon>Ascomycota</taxon>
        <taxon>Pezizomycotina</taxon>
        <taxon>Dothideomycetes</taxon>
        <taxon>Dothideomycetidae</taxon>
        <taxon>Mycosphaerellales</taxon>
        <taxon>Teratosphaeriaceae</taxon>
        <taxon>Elasticomyces</taxon>
    </lineage>
</organism>
<evidence type="ECO:0000313" key="10">
    <source>
        <dbReference type="EMBL" id="KAK5707886.1"/>
    </source>
</evidence>
<evidence type="ECO:0000256" key="2">
    <source>
        <dbReference type="ARBA" id="ARBA00022559"/>
    </source>
</evidence>
<proteinExistence type="inferred from homology"/>
<evidence type="ECO:0000256" key="6">
    <source>
        <dbReference type="ARBA" id="ARBA00023004"/>
    </source>
</evidence>
<dbReference type="Gene3D" id="1.10.489.10">
    <property type="entry name" value="Chloroperoxidase-like"/>
    <property type="match status" value="1"/>
</dbReference>
<reference evidence="10" key="1">
    <citation type="submission" date="2023-08" db="EMBL/GenBank/DDBJ databases">
        <title>Black Yeasts Isolated from many extreme environments.</title>
        <authorList>
            <person name="Coleine C."/>
            <person name="Stajich J.E."/>
            <person name="Selbmann L."/>
        </authorList>
    </citation>
    <scope>NUCLEOTIDE SEQUENCE</scope>
    <source>
        <strain evidence="10">CCFEE 5810</strain>
    </source>
</reference>
<dbReference type="SUPFAM" id="SSF47571">
    <property type="entry name" value="Cloroperoxidase"/>
    <property type="match status" value="1"/>
</dbReference>
<dbReference type="PANTHER" id="PTHR33577">
    <property type="entry name" value="STERIGMATOCYSTIN BIOSYNTHESIS PEROXIDASE STCC-RELATED"/>
    <property type="match status" value="1"/>
</dbReference>
<dbReference type="PANTHER" id="PTHR33577:SF1">
    <property type="entry name" value="HEME HALOPEROXIDASE FAMILY PROFILE DOMAIN-CONTAINING PROTEIN"/>
    <property type="match status" value="1"/>
</dbReference>
<evidence type="ECO:0000256" key="3">
    <source>
        <dbReference type="ARBA" id="ARBA00022617"/>
    </source>
</evidence>
<evidence type="ECO:0000313" key="11">
    <source>
        <dbReference type="Proteomes" id="UP001310594"/>
    </source>
</evidence>
<comment type="cofactor">
    <cofactor evidence="1">
        <name>heme b</name>
        <dbReference type="ChEBI" id="CHEBI:60344"/>
    </cofactor>
</comment>
<dbReference type="PROSITE" id="PS51405">
    <property type="entry name" value="HEME_HALOPEROXIDASE"/>
    <property type="match status" value="1"/>
</dbReference>
<dbReference type="InterPro" id="IPR036851">
    <property type="entry name" value="Chloroperoxidase-like_sf"/>
</dbReference>
<evidence type="ECO:0000259" key="9">
    <source>
        <dbReference type="PROSITE" id="PS51405"/>
    </source>
</evidence>
<protein>
    <recommendedName>
        <fullName evidence="9">Heme haloperoxidase family profile domain-containing protein</fullName>
    </recommendedName>
</protein>
<keyword evidence="5" id="KW-0560">Oxidoreductase</keyword>
<comment type="similarity">
    <text evidence="7">Belongs to the chloroperoxidase family.</text>
</comment>
<comment type="caution">
    <text evidence="10">The sequence shown here is derived from an EMBL/GenBank/DDBJ whole genome shotgun (WGS) entry which is preliminary data.</text>
</comment>
<sequence length="445" mass="47716">MKTSFLLLGLPALGWAYPGMLGVSSREEALEFLKEKREAELEERQLLSGLIGSVAQIVSDVSGLLGSVASAVNPDNKRPEPGFVFQAPKSTDSRGPCPGLNLLANYGYLPRDGHVTFDQVIEATARGFNMGADLATVLLVFTILADGDIPTQSFYLGTSGPGGIGGLNRHSTAEADVSPNREDYYLGCGDNHHLSSRIFQQNVYYAATDSSKQFTLGVMSKQWAANSKFSVKNNPYLYYFPFPSIVATAAYNFYPQFFSNGTYGAGGAANYESISSIIGAQFDTKTGNFKYVPERWPAKGWYRRSTPYGAVQALTEAFTLIYPSNPISMVFPQLQGGNFDAATALCYIYQGINSITPLALAGEEQEIGAGVTWALGKLAGAGLDLTTLGCPSSTLSPNEFLYPNATQKGGPLNPPASVQSNVGNNVYGKTYFTSAPTKPKCQHSS</sequence>